<proteinExistence type="predicted"/>
<reference evidence="4" key="3">
    <citation type="journal article" date="2016" name="Gigascience">
        <title>De novo construction of an expanded transcriptome assembly for the western tarnished plant bug, Lygus hesperus.</title>
        <authorList>
            <person name="Tassone E.E."/>
            <person name="Geib S.M."/>
            <person name="Hall B."/>
            <person name="Fabrick J.A."/>
            <person name="Brent C.S."/>
            <person name="Hull J.J."/>
        </authorList>
    </citation>
    <scope>NUCLEOTIDE SEQUENCE</scope>
</reference>
<evidence type="ECO:0000259" key="2">
    <source>
        <dbReference type="Pfam" id="PF01926"/>
    </source>
</evidence>
<dbReference type="CDD" id="cd01855">
    <property type="entry name" value="YqeH"/>
    <property type="match status" value="1"/>
</dbReference>
<dbReference type="AlphaFoldDB" id="A0A0A9WGK9"/>
<organism evidence="3">
    <name type="scientific">Lygus hesperus</name>
    <name type="common">Western plant bug</name>
    <dbReference type="NCBI Taxonomy" id="30085"/>
    <lineage>
        <taxon>Eukaryota</taxon>
        <taxon>Metazoa</taxon>
        <taxon>Ecdysozoa</taxon>
        <taxon>Arthropoda</taxon>
        <taxon>Hexapoda</taxon>
        <taxon>Insecta</taxon>
        <taxon>Pterygota</taxon>
        <taxon>Neoptera</taxon>
        <taxon>Paraneoptera</taxon>
        <taxon>Hemiptera</taxon>
        <taxon>Heteroptera</taxon>
        <taxon>Panheteroptera</taxon>
        <taxon>Cimicomorpha</taxon>
        <taxon>Miridae</taxon>
        <taxon>Mirini</taxon>
        <taxon>Lygus</taxon>
    </lineage>
</organism>
<dbReference type="PANTHER" id="PTHR46406:SF1">
    <property type="entry name" value="NITRIC OXIDE-ASSOCIATED PROTEIN 1"/>
    <property type="match status" value="1"/>
</dbReference>
<dbReference type="InterPro" id="IPR006073">
    <property type="entry name" value="GTP-bd"/>
</dbReference>
<reference evidence="3" key="2">
    <citation type="submission" date="2014-07" db="EMBL/GenBank/DDBJ databases">
        <authorList>
            <person name="Hull J."/>
        </authorList>
    </citation>
    <scope>NUCLEOTIDE SEQUENCE</scope>
</reference>
<dbReference type="GO" id="GO:0005525">
    <property type="term" value="F:GTP binding"/>
    <property type="evidence" value="ECO:0007669"/>
    <property type="project" value="InterPro"/>
</dbReference>
<dbReference type="Pfam" id="PF01926">
    <property type="entry name" value="MMR_HSR1"/>
    <property type="match status" value="1"/>
</dbReference>
<feature type="region of interest" description="Disordered" evidence="1">
    <location>
        <begin position="472"/>
        <end position="502"/>
    </location>
</feature>
<dbReference type="EMBL" id="GDHC01004331">
    <property type="protein sequence ID" value="JAQ14298.1"/>
    <property type="molecule type" value="Transcribed_RNA"/>
</dbReference>
<dbReference type="InterPro" id="IPR027417">
    <property type="entry name" value="P-loop_NTPase"/>
</dbReference>
<reference evidence="3" key="1">
    <citation type="journal article" date="2014" name="PLoS ONE">
        <title>Transcriptome-Based Identification of ABC Transporters in the Western Tarnished Plant Bug Lygus hesperus.</title>
        <authorList>
            <person name="Hull J.J."/>
            <person name="Chaney K."/>
            <person name="Geib S.M."/>
            <person name="Fabrick J.A."/>
            <person name="Brent C.S."/>
            <person name="Walsh D."/>
            <person name="Lavine L.C."/>
        </authorList>
    </citation>
    <scope>NUCLEOTIDE SEQUENCE</scope>
</reference>
<feature type="domain" description="G" evidence="2">
    <location>
        <begin position="370"/>
        <end position="421"/>
    </location>
</feature>
<dbReference type="Gene3D" id="3.40.50.300">
    <property type="entry name" value="P-loop containing nucleotide triphosphate hydrolases"/>
    <property type="match status" value="1"/>
</dbReference>
<dbReference type="PANTHER" id="PTHR46406">
    <property type="entry name" value="NITRIC OXIDE-ASSOCIATED PROTEIN 1"/>
    <property type="match status" value="1"/>
</dbReference>
<protein>
    <submittedName>
        <fullName evidence="3">Nitric oxide-associated protein 1</fullName>
    </submittedName>
</protein>
<gene>
    <name evidence="3" type="primary">Noa1_2</name>
    <name evidence="4" type="synonym">Noa1</name>
    <name evidence="3" type="ORF">CM83_45845</name>
    <name evidence="4" type="ORF">g.57130</name>
</gene>
<evidence type="ECO:0000256" key="1">
    <source>
        <dbReference type="SAM" id="MobiDB-lite"/>
    </source>
</evidence>
<accession>A0A0A9WGK9</accession>
<dbReference type="EMBL" id="GBHO01038001">
    <property type="protein sequence ID" value="JAG05603.1"/>
    <property type="molecule type" value="Transcribed_RNA"/>
</dbReference>
<evidence type="ECO:0000313" key="4">
    <source>
        <dbReference type="EMBL" id="JAQ14298.1"/>
    </source>
</evidence>
<dbReference type="InterPro" id="IPR052807">
    <property type="entry name" value="Mito_transl_resp_regulator"/>
</dbReference>
<feature type="region of interest" description="Disordered" evidence="1">
    <location>
        <begin position="442"/>
        <end position="461"/>
    </location>
</feature>
<dbReference type="SUPFAM" id="SSF52540">
    <property type="entry name" value="P-loop containing nucleoside triphosphate hydrolases"/>
    <property type="match status" value="1"/>
</dbReference>
<evidence type="ECO:0000313" key="3">
    <source>
        <dbReference type="EMBL" id="JAG05603.1"/>
    </source>
</evidence>
<feature type="region of interest" description="Disordered" evidence="1">
    <location>
        <begin position="133"/>
        <end position="153"/>
    </location>
</feature>
<sequence length="706" mass="80163">MTSNILSFKLLDFHPKLLRLGRLCYLSTLPHSNPADGKKEEVLKKIIYSSKVYEDRRWNRILQMRRHAREKSARKHTMNTSIALKYLSSPERNTNDDDNNYLQLNSVDSLVESPAPVMPIGLKVVSADNFSLSEPSTNSEDQVDDTNKIPPADLESSTVSLRKVWTNDYMRITHKVEDEEQRADSEWVLKYGTSNRAIPSSHIPCGGCGALLHCKDTSIPGFIPQELFRECKTQDLRTITCQRCYFLQNHNTALSIAVDAKVYPKIISYVKRKKALLLLAVDLTDFPCSIWPGISDLVGLDCPMFLVGNKVDLLCGDSKGWMDRVEKSLRSCFPSKAKILGTQLISAKTGFGVEELITKLQKIWQYQGDVYLVGCTNVGKSTLFNALLQSDYCKVKAADLVQRATTSPWPGTTLNLLKFPIMRPEGWRTYLRSQRLKTESNRAELHLRHEQARDDKSKRDSPIQLIGHIGRTFHQSSKNEDDPFSSPDFSNPKTPIPGGGLNPNDPDFVKGRWFYDTPGVLHDDQILDLLTTEELVKVLHQKTIEPRTVIMKPGWTLFVGGLARVDYLQGESKSIRWTVFVSRELPITICFTEDAQEVYETLLESDKFVVPHSDAQRLKKWPSLKFKDEYKFSGVSRYQCCGDVVLSSCGWVSFAANEKEIIRIRPWTPEGRGIYTRFPALLPFTVNNRGILMKGTPAFSRPREEN</sequence>
<name>A0A0A9WGK9_LYGHE</name>